<proteinExistence type="predicted"/>
<dbReference type="EMBL" id="BARU01024900">
    <property type="protein sequence ID" value="GAH54618.1"/>
    <property type="molecule type" value="Genomic_DNA"/>
</dbReference>
<sequence length="61" mass="7271">MPSQFYAGKLEITFDGELYSKEKLKYYIKSKLSAGYSLKDLREYYAREIELGLIKIERRKV</sequence>
<gene>
    <name evidence="1" type="ORF">S03H2_40190</name>
</gene>
<evidence type="ECO:0000313" key="1">
    <source>
        <dbReference type="EMBL" id="GAH54618.1"/>
    </source>
</evidence>
<accession>X1IAM6</accession>
<name>X1IAM6_9ZZZZ</name>
<reference evidence="1" key="1">
    <citation type="journal article" date="2014" name="Front. Microbiol.">
        <title>High frequency of phylogenetically diverse reductive dehalogenase-homologous genes in deep subseafloor sedimentary metagenomes.</title>
        <authorList>
            <person name="Kawai M."/>
            <person name="Futagami T."/>
            <person name="Toyoda A."/>
            <person name="Takaki Y."/>
            <person name="Nishi S."/>
            <person name="Hori S."/>
            <person name="Arai W."/>
            <person name="Tsubouchi T."/>
            <person name="Morono Y."/>
            <person name="Uchiyama I."/>
            <person name="Ito T."/>
            <person name="Fujiyama A."/>
            <person name="Inagaki F."/>
            <person name="Takami H."/>
        </authorList>
    </citation>
    <scope>NUCLEOTIDE SEQUENCE</scope>
    <source>
        <strain evidence="1">Expedition CK06-06</strain>
    </source>
</reference>
<comment type="caution">
    <text evidence="1">The sequence shown here is derived from an EMBL/GenBank/DDBJ whole genome shotgun (WGS) entry which is preliminary data.</text>
</comment>
<organism evidence="1">
    <name type="scientific">marine sediment metagenome</name>
    <dbReference type="NCBI Taxonomy" id="412755"/>
    <lineage>
        <taxon>unclassified sequences</taxon>
        <taxon>metagenomes</taxon>
        <taxon>ecological metagenomes</taxon>
    </lineage>
</organism>
<protein>
    <submittedName>
        <fullName evidence="1">Uncharacterized protein</fullName>
    </submittedName>
</protein>
<dbReference type="AlphaFoldDB" id="X1IAM6"/>